<accession>A0A5E4Z1L0</accession>
<dbReference type="RefSeq" id="WP_150671395.1">
    <property type="nucleotide sequence ID" value="NZ_CABPSB010000030.1"/>
</dbReference>
<proteinExistence type="predicted"/>
<dbReference type="EMBL" id="CABPSB010000030">
    <property type="protein sequence ID" value="VVE54538.1"/>
    <property type="molecule type" value="Genomic_DNA"/>
</dbReference>
<reference evidence="2 3" key="1">
    <citation type="submission" date="2019-08" db="EMBL/GenBank/DDBJ databases">
        <authorList>
            <person name="Peeters C."/>
        </authorList>
    </citation>
    <scope>NUCLEOTIDE SEQUENCE [LARGE SCALE GENOMIC DNA]</scope>
    <source>
        <strain evidence="2 3">LMG 31108</strain>
    </source>
</reference>
<organism evidence="2 3">
    <name type="scientific">Pandoraea anhela</name>
    <dbReference type="NCBI Taxonomy" id="2508295"/>
    <lineage>
        <taxon>Bacteria</taxon>
        <taxon>Pseudomonadati</taxon>
        <taxon>Pseudomonadota</taxon>
        <taxon>Betaproteobacteria</taxon>
        <taxon>Burkholderiales</taxon>
        <taxon>Burkholderiaceae</taxon>
        <taxon>Pandoraea</taxon>
    </lineage>
</organism>
<feature type="region of interest" description="Disordered" evidence="1">
    <location>
        <begin position="1"/>
        <end position="49"/>
    </location>
</feature>
<dbReference type="Proteomes" id="UP000406256">
    <property type="component" value="Unassembled WGS sequence"/>
</dbReference>
<keyword evidence="3" id="KW-1185">Reference proteome</keyword>
<sequence length="111" mass="11509">MEFRDQASGTDVDPTADATLSIADVEPTGQSEDTGDSASSTIATEADVAGVTDKIGPDLDATLTVAGNPDGPAALPDHGTLLHRLLEELEHVEHMGKSEIAAVLDKFRALL</sequence>
<feature type="compositionally biased region" description="Polar residues" evidence="1">
    <location>
        <begin position="28"/>
        <end position="43"/>
    </location>
</feature>
<evidence type="ECO:0000313" key="2">
    <source>
        <dbReference type="EMBL" id="VVE54538.1"/>
    </source>
</evidence>
<gene>
    <name evidence="2" type="ORF">PAN31108_04938</name>
</gene>
<evidence type="ECO:0000313" key="3">
    <source>
        <dbReference type="Proteomes" id="UP000406256"/>
    </source>
</evidence>
<name>A0A5E4Z1L0_9BURK</name>
<protein>
    <submittedName>
        <fullName evidence="2">Uncharacterized protein</fullName>
    </submittedName>
</protein>
<evidence type="ECO:0000256" key="1">
    <source>
        <dbReference type="SAM" id="MobiDB-lite"/>
    </source>
</evidence>
<dbReference type="AlphaFoldDB" id="A0A5E4Z1L0"/>